<keyword evidence="3 5" id="KW-1133">Transmembrane helix</keyword>
<reference evidence="6 7" key="1">
    <citation type="submission" date="2018-05" db="EMBL/GenBank/DDBJ databases">
        <title>Abyssibacter profundi OUC007T gen. nov., sp. nov, a marine bacterium isolated from seawater of the Mariana Trench.</title>
        <authorList>
            <person name="Zhou S."/>
        </authorList>
    </citation>
    <scope>NUCLEOTIDE SEQUENCE [LARGE SCALE GENOMIC DNA]</scope>
    <source>
        <strain evidence="6 7">OUC007</strain>
    </source>
</reference>
<dbReference type="GO" id="GO:0009977">
    <property type="term" value="F:proton motive force dependent protein transmembrane transporter activity"/>
    <property type="evidence" value="ECO:0007669"/>
    <property type="project" value="TreeGrafter"/>
</dbReference>
<evidence type="ECO:0000256" key="1">
    <source>
        <dbReference type="ARBA" id="ARBA00004141"/>
    </source>
</evidence>
<dbReference type="Proteomes" id="UP000251800">
    <property type="component" value="Unassembled WGS sequence"/>
</dbReference>
<dbReference type="EMBL" id="QEQK01000010">
    <property type="protein sequence ID" value="PWN55437.1"/>
    <property type="molecule type" value="Genomic_DNA"/>
</dbReference>
<evidence type="ECO:0000256" key="4">
    <source>
        <dbReference type="ARBA" id="ARBA00023136"/>
    </source>
</evidence>
<keyword evidence="5" id="KW-1003">Cell membrane</keyword>
<evidence type="ECO:0000256" key="5">
    <source>
        <dbReference type="HAMAP-Rule" id="MF_00902"/>
    </source>
</evidence>
<dbReference type="InterPro" id="IPR002033">
    <property type="entry name" value="TatC"/>
</dbReference>
<organism evidence="6 7">
    <name type="scientific">Abyssibacter profundi</name>
    <dbReference type="NCBI Taxonomy" id="2182787"/>
    <lineage>
        <taxon>Bacteria</taxon>
        <taxon>Pseudomonadati</taxon>
        <taxon>Pseudomonadota</taxon>
        <taxon>Gammaproteobacteria</taxon>
        <taxon>Chromatiales</taxon>
        <taxon>Oceanococcaceae</taxon>
        <taxon>Abyssibacter</taxon>
    </lineage>
</organism>
<evidence type="ECO:0000256" key="2">
    <source>
        <dbReference type="ARBA" id="ARBA00022692"/>
    </source>
</evidence>
<dbReference type="OrthoDB" id="9777044at2"/>
<comment type="caution">
    <text evidence="6">The sequence shown here is derived from an EMBL/GenBank/DDBJ whole genome shotgun (WGS) entry which is preliminary data.</text>
</comment>
<feature type="transmembrane region" description="Helical" evidence="5">
    <location>
        <begin position="238"/>
        <end position="257"/>
    </location>
</feature>
<feature type="transmembrane region" description="Helical" evidence="5">
    <location>
        <begin position="181"/>
        <end position="203"/>
    </location>
</feature>
<feature type="transmembrane region" description="Helical" evidence="5">
    <location>
        <begin position="136"/>
        <end position="161"/>
    </location>
</feature>
<dbReference type="PANTHER" id="PTHR30371">
    <property type="entry name" value="SEC-INDEPENDENT PROTEIN TRANSLOCASE PROTEIN TATC"/>
    <property type="match status" value="1"/>
</dbReference>
<keyword evidence="5" id="KW-0811">Translocation</keyword>
<feature type="transmembrane region" description="Helical" evidence="5">
    <location>
        <begin position="215"/>
        <end position="232"/>
    </location>
</feature>
<feature type="transmembrane region" description="Helical" evidence="5">
    <location>
        <begin position="94"/>
        <end position="115"/>
    </location>
</feature>
<name>A0A363UJA1_9GAMM</name>
<comment type="subcellular location">
    <subcellularLocation>
        <location evidence="5">Cell membrane</location>
        <topology evidence="5">Multi-pass membrane protein</topology>
    </subcellularLocation>
    <subcellularLocation>
        <location evidence="1">Membrane</location>
        <topology evidence="1">Multi-pass membrane protein</topology>
    </subcellularLocation>
</comment>
<dbReference type="Pfam" id="PF00902">
    <property type="entry name" value="TatC"/>
    <property type="match status" value="1"/>
</dbReference>
<keyword evidence="2 5" id="KW-0812">Transmembrane</keyword>
<accession>A0A363UJA1</accession>
<evidence type="ECO:0000313" key="7">
    <source>
        <dbReference type="Proteomes" id="UP000251800"/>
    </source>
</evidence>
<evidence type="ECO:0000313" key="6">
    <source>
        <dbReference type="EMBL" id="PWN55437.1"/>
    </source>
</evidence>
<evidence type="ECO:0000256" key="3">
    <source>
        <dbReference type="ARBA" id="ARBA00022989"/>
    </source>
</evidence>
<keyword evidence="4 5" id="KW-0472">Membrane</keyword>
<keyword evidence="7" id="KW-1185">Reference proteome</keyword>
<keyword evidence="5" id="KW-0813">Transport</keyword>
<dbReference type="PRINTS" id="PR01840">
    <property type="entry name" value="TATCFAMILY"/>
</dbReference>
<comment type="subunit">
    <text evidence="5">The Tat system comprises two distinct complexes: a TatABC complex, containing multiple copies of TatA, TatB and TatC subunits, and a separate TatA complex, containing only TatA subunits. Substrates initially bind to the TatABC complex, which probably triggers association of the separate TatA complex to form the active translocon.</text>
</comment>
<proteinExistence type="inferred from homology"/>
<comment type="function">
    <text evidence="5">Part of the twin-arginine translocation (Tat) system that transports large folded proteins containing a characteristic twin-arginine motif in their signal peptide across membranes. Together with TatB, TatC is part of a receptor directly interacting with Tat signal peptides.</text>
</comment>
<dbReference type="HAMAP" id="MF_00902">
    <property type="entry name" value="TatC"/>
    <property type="match status" value="1"/>
</dbReference>
<sequence length="277" mass="30332">MGRPRHLRKKTPPNRLNRVSNSLGGDAPLLSHLLELRTRLIRAMLGVIVVFLPLAFFAQPIFSYLAGPLLAQMPAGTSMIATEVAAPFLTPFKLAMLLAVVIAMPWVLYQIWAFVAPGLYKSEQRLAVPLLLSSSLLFYLGIAFAYFVVFPLIFGFLVSVAPEGVAVMTDISRYLDFVIKLFLAFGAAFETPVAIVLMVWAGFTTPGALKQKRPYVLVAVFTLGMLLTPPDIVSQTLLALPAYILFEIGIIAAQILVPGSREVDAQRQAEKKQRDSG</sequence>
<dbReference type="NCBIfam" id="TIGR00945">
    <property type="entry name" value="tatC"/>
    <property type="match status" value="1"/>
</dbReference>
<dbReference type="GO" id="GO:0043953">
    <property type="term" value="P:protein transport by the Tat complex"/>
    <property type="evidence" value="ECO:0007669"/>
    <property type="project" value="UniProtKB-UniRule"/>
</dbReference>
<keyword evidence="5" id="KW-0653">Protein transport</keyword>
<dbReference type="PANTHER" id="PTHR30371:SF0">
    <property type="entry name" value="SEC-INDEPENDENT PROTEIN TRANSLOCASE PROTEIN TATC, CHLOROPLASTIC-RELATED"/>
    <property type="match status" value="1"/>
</dbReference>
<gene>
    <name evidence="5 6" type="primary">tatC</name>
    <name evidence="6" type="ORF">DEH80_11625</name>
</gene>
<feature type="transmembrane region" description="Helical" evidence="5">
    <location>
        <begin position="40"/>
        <end position="62"/>
    </location>
</feature>
<dbReference type="GO" id="GO:0033281">
    <property type="term" value="C:TAT protein transport complex"/>
    <property type="evidence" value="ECO:0007669"/>
    <property type="project" value="UniProtKB-UniRule"/>
</dbReference>
<comment type="similarity">
    <text evidence="5">Belongs to the TatC family.</text>
</comment>
<dbReference type="GO" id="GO:0065002">
    <property type="term" value="P:intracellular protein transmembrane transport"/>
    <property type="evidence" value="ECO:0007669"/>
    <property type="project" value="TreeGrafter"/>
</dbReference>
<protein>
    <recommendedName>
        <fullName evidence="5">Sec-independent protein translocase protein TatC</fullName>
    </recommendedName>
</protein>
<dbReference type="AlphaFoldDB" id="A0A363UJA1"/>